<comment type="subcellular location">
    <subcellularLocation>
        <location evidence="1">Membrane</location>
        <topology evidence="1">Multi-pass membrane protein</topology>
    </subcellularLocation>
    <subcellularLocation>
        <location evidence="2">Membrane</location>
        <topology evidence="2">Single-pass type II membrane protein</topology>
    </subcellularLocation>
</comment>
<organism evidence="14 15">
    <name type="scientific">Macrostomum lignano</name>
    <dbReference type="NCBI Taxonomy" id="282301"/>
    <lineage>
        <taxon>Eukaryota</taxon>
        <taxon>Metazoa</taxon>
        <taxon>Spiralia</taxon>
        <taxon>Lophotrochozoa</taxon>
        <taxon>Platyhelminthes</taxon>
        <taxon>Rhabditophora</taxon>
        <taxon>Macrostomorpha</taxon>
        <taxon>Macrostomida</taxon>
        <taxon>Macrostomidae</taxon>
        <taxon>Macrostomum</taxon>
    </lineage>
</organism>
<dbReference type="AlphaFoldDB" id="A0A1I8F319"/>
<dbReference type="PANTHER" id="PTHR11523:SF28">
    <property type="entry name" value="NA_K-ATPASE BETA SUBUNIT ISOFORM 4-RELATED"/>
    <property type="match status" value="1"/>
</dbReference>
<evidence type="ECO:0000256" key="7">
    <source>
        <dbReference type="ARBA" id="ARBA00022989"/>
    </source>
</evidence>
<dbReference type="Gene3D" id="1.10.287.70">
    <property type="match status" value="1"/>
</dbReference>
<dbReference type="GO" id="GO:0005267">
    <property type="term" value="F:potassium channel activity"/>
    <property type="evidence" value="ECO:0007669"/>
    <property type="project" value="InterPro"/>
</dbReference>
<evidence type="ECO:0000313" key="15">
    <source>
        <dbReference type="WBParaSite" id="maker-unitig_13131-snap-gene-0.1-mRNA-1"/>
    </source>
</evidence>
<feature type="transmembrane region" description="Helical" evidence="12">
    <location>
        <begin position="111"/>
        <end position="132"/>
    </location>
</feature>
<keyword evidence="10 11" id="KW-0407">Ion channel</keyword>
<evidence type="ECO:0000259" key="13">
    <source>
        <dbReference type="Pfam" id="PF07885"/>
    </source>
</evidence>
<evidence type="ECO:0000256" key="1">
    <source>
        <dbReference type="ARBA" id="ARBA00004141"/>
    </source>
</evidence>
<feature type="domain" description="Potassium channel" evidence="13">
    <location>
        <begin position="443"/>
        <end position="500"/>
    </location>
</feature>
<evidence type="ECO:0000256" key="4">
    <source>
        <dbReference type="ARBA" id="ARBA00022448"/>
    </source>
</evidence>
<dbReference type="InterPro" id="IPR038702">
    <property type="entry name" value="Na/K_ATPase_sub_beta_sf"/>
</dbReference>
<evidence type="ECO:0000256" key="12">
    <source>
        <dbReference type="SAM" id="Phobius"/>
    </source>
</evidence>
<keyword evidence="4 11" id="KW-0813">Transport</keyword>
<dbReference type="PANTHER" id="PTHR11523">
    <property type="entry name" value="SODIUM/POTASSIUM-DEPENDENT ATPASE BETA SUBUNIT"/>
    <property type="match status" value="1"/>
</dbReference>
<feature type="transmembrane region" description="Helical" evidence="12">
    <location>
        <begin position="451"/>
        <end position="469"/>
    </location>
</feature>
<dbReference type="PRINTS" id="PR01333">
    <property type="entry name" value="2POREKCHANEL"/>
</dbReference>
<keyword evidence="7 12" id="KW-1133">Transmembrane helix</keyword>
<sequence>AKNNIIIKDKITKFYRFAYSRNNRTLSCLRIILFYIAFYARLTAVFTVRAAPWRTSPLTNGMSASTRGKYEVDGDKEAPKGRFSFMYDSNAGTCFGRTPRSWLLITIFYTIYYACLAGFFAGMLSVFLFGVIQDERPHLTGSTLAWDSGPSPSRESSVIKFTAGKNATYQEYVSNLEALYKEYKKAVEPINLRECGDNATDVDPTKVCAFDWDKQMPDCVPENRFGYAGGRPCVVLKLNRIFGWLPDPIDPAVPHPIVRCVGENPADNENLGQPDYQPSLGANGTSSGYFSQEYFPYLKQVDYRSPLVAVVFKNLPRNTLVMVECRLENLNNAVYDKADRQAMKYEHDKHFSRVESKIASGLRLRCRCMRTLISSLLSPLAHAMSMLVITMTLLLTVGDLIARLENFGIRARNDSMQFAIHLVTRSNLSQKRLVEQLGKWSQQTRWNTEEGVYFTFSLLSTIGYGKYCPITKAGRWVSGIFIALFVPIGVLYVQNLSSVYQSMLSRLLIELRQRLSSSQRLSRLIFPNGDETIVVIPITMLTLVMQAHLIVAIVFLCIIEDWTPMQSLYFLISTVTSIGFGDFHTGTHNLSYVLASILFQLHLFALFMLLINYLNDALEWILQAAQSAQPCFKFSVSSKLNASTNSGH</sequence>
<dbReference type="GO" id="GO:1990573">
    <property type="term" value="P:potassium ion import across plasma membrane"/>
    <property type="evidence" value="ECO:0007669"/>
    <property type="project" value="TreeGrafter"/>
</dbReference>
<protein>
    <submittedName>
        <fullName evidence="15">Ion_trans_2 domain-containing protein</fullName>
    </submittedName>
</protein>
<dbReference type="GO" id="GO:0030007">
    <property type="term" value="P:intracellular potassium ion homeostasis"/>
    <property type="evidence" value="ECO:0007669"/>
    <property type="project" value="TreeGrafter"/>
</dbReference>
<evidence type="ECO:0000313" key="14">
    <source>
        <dbReference type="Proteomes" id="UP000095280"/>
    </source>
</evidence>
<feature type="transmembrane region" description="Helical" evidence="12">
    <location>
        <begin position="31"/>
        <end position="51"/>
    </location>
</feature>
<keyword evidence="6" id="KW-0735">Signal-anchor</keyword>
<dbReference type="InterPro" id="IPR013099">
    <property type="entry name" value="K_chnl_dom"/>
</dbReference>
<dbReference type="GO" id="GO:0005890">
    <property type="term" value="C:sodium:potassium-exchanging ATPase complex"/>
    <property type="evidence" value="ECO:0007669"/>
    <property type="project" value="InterPro"/>
</dbReference>
<dbReference type="Pfam" id="PF00287">
    <property type="entry name" value="Na_K-ATPase"/>
    <property type="match status" value="1"/>
</dbReference>
<name>A0A1I8F319_9PLAT</name>
<dbReference type="InterPro" id="IPR003280">
    <property type="entry name" value="2pore_dom_K_chnl"/>
</dbReference>
<comment type="similarity">
    <text evidence="3">Belongs to the X(+)/potassium ATPases subunit beta family.</text>
</comment>
<keyword evidence="5 11" id="KW-0812">Transmembrane</keyword>
<proteinExistence type="inferred from homology"/>
<evidence type="ECO:0000256" key="3">
    <source>
        <dbReference type="ARBA" id="ARBA00005876"/>
    </source>
</evidence>
<evidence type="ECO:0000256" key="5">
    <source>
        <dbReference type="ARBA" id="ARBA00022692"/>
    </source>
</evidence>
<comment type="similarity">
    <text evidence="11">Belongs to the two pore domain potassium channel (TC 1.A.1.8) family.</text>
</comment>
<dbReference type="Proteomes" id="UP000095280">
    <property type="component" value="Unplaced"/>
</dbReference>
<dbReference type="WBParaSite" id="maker-unitig_13131-snap-gene-0.1-mRNA-1">
    <property type="protein sequence ID" value="maker-unitig_13131-snap-gene-0.1-mRNA-1"/>
    <property type="gene ID" value="maker-unitig_13131-snap-gene-0.1"/>
</dbReference>
<dbReference type="InterPro" id="IPR000402">
    <property type="entry name" value="Na/K_ATPase_sub_beta"/>
</dbReference>
<feature type="transmembrane region" description="Helical" evidence="12">
    <location>
        <begin position="568"/>
        <end position="586"/>
    </location>
</feature>
<dbReference type="GO" id="GO:0001671">
    <property type="term" value="F:ATPase activator activity"/>
    <property type="evidence" value="ECO:0007669"/>
    <property type="project" value="TreeGrafter"/>
</dbReference>
<dbReference type="SUPFAM" id="SSF81324">
    <property type="entry name" value="Voltage-gated potassium channels"/>
    <property type="match status" value="2"/>
</dbReference>
<evidence type="ECO:0000256" key="9">
    <source>
        <dbReference type="ARBA" id="ARBA00023136"/>
    </source>
</evidence>
<feature type="transmembrane region" description="Helical" evidence="12">
    <location>
        <begin position="592"/>
        <end position="614"/>
    </location>
</feature>
<feature type="transmembrane region" description="Helical" evidence="12">
    <location>
        <begin position="476"/>
        <end position="494"/>
    </location>
</feature>
<feature type="transmembrane region" description="Helical" evidence="12">
    <location>
        <begin position="372"/>
        <end position="397"/>
    </location>
</feature>
<feature type="transmembrane region" description="Helical" evidence="12">
    <location>
        <begin position="533"/>
        <end position="556"/>
    </location>
</feature>
<evidence type="ECO:0000256" key="10">
    <source>
        <dbReference type="ARBA" id="ARBA00023303"/>
    </source>
</evidence>
<evidence type="ECO:0000256" key="8">
    <source>
        <dbReference type="ARBA" id="ARBA00023065"/>
    </source>
</evidence>
<keyword evidence="8 11" id="KW-0406">Ion transport</keyword>
<dbReference type="Pfam" id="PF07885">
    <property type="entry name" value="Ion_trans_2"/>
    <property type="match status" value="2"/>
</dbReference>
<dbReference type="GO" id="GO:0006883">
    <property type="term" value="P:intracellular sodium ion homeostasis"/>
    <property type="evidence" value="ECO:0007669"/>
    <property type="project" value="TreeGrafter"/>
</dbReference>
<dbReference type="Gene3D" id="2.60.40.1660">
    <property type="entry name" value="Na, k-atpase alpha subunit"/>
    <property type="match status" value="1"/>
</dbReference>
<keyword evidence="14" id="KW-1185">Reference proteome</keyword>
<evidence type="ECO:0000256" key="11">
    <source>
        <dbReference type="RuleBase" id="RU003857"/>
    </source>
</evidence>
<keyword evidence="9 12" id="KW-0472">Membrane</keyword>
<evidence type="ECO:0000256" key="2">
    <source>
        <dbReference type="ARBA" id="ARBA00004606"/>
    </source>
</evidence>
<dbReference type="GO" id="GO:0036376">
    <property type="term" value="P:sodium ion export across plasma membrane"/>
    <property type="evidence" value="ECO:0007669"/>
    <property type="project" value="TreeGrafter"/>
</dbReference>
<evidence type="ECO:0000256" key="6">
    <source>
        <dbReference type="ARBA" id="ARBA00022968"/>
    </source>
</evidence>
<reference evidence="15" key="1">
    <citation type="submission" date="2016-11" db="UniProtKB">
        <authorList>
            <consortium name="WormBaseParasite"/>
        </authorList>
    </citation>
    <scope>IDENTIFICATION</scope>
</reference>
<feature type="domain" description="Potassium channel" evidence="13">
    <location>
        <begin position="546"/>
        <end position="618"/>
    </location>
</feature>
<accession>A0A1I8F319</accession>